<comment type="caution">
    <text evidence="2">The sequence shown here is derived from an EMBL/GenBank/DDBJ whole genome shotgun (WGS) entry which is preliminary data.</text>
</comment>
<sequence length="151" mass="17254">MFLFNFSTVLLMFSLQAVHFQRGELSLPSCYPLGLVPLLSVSYIVQRNKKPSSRVCVGCIHLGDIFFQKIRRVFIEPIDSEPLAGRTSDSYREGTGLSPPACGKSDCLLRSIYRIHDETPSRLRIHRSIPCWHRPTYLISRCSNQEIILEL</sequence>
<name>A0ABR4IYI6_9EURO</name>
<dbReference type="Proteomes" id="UP001610335">
    <property type="component" value="Unassembled WGS sequence"/>
</dbReference>
<evidence type="ECO:0000313" key="3">
    <source>
        <dbReference type="Proteomes" id="UP001610335"/>
    </source>
</evidence>
<gene>
    <name evidence="2" type="ORF">BDW59DRAFT_93122</name>
</gene>
<protein>
    <recommendedName>
        <fullName evidence="4">Secreted protein</fullName>
    </recommendedName>
</protein>
<keyword evidence="3" id="KW-1185">Reference proteome</keyword>
<evidence type="ECO:0000313" key="2">
    <source>
        <dbReference type="EMBL" id="KAL2832838.1"/>
    </source>
</evidence>
<reference evidence="2 3" key="1">
    <citation type="submission" date="2024-07" db="EMBL/GenBank/DDBJ databases">
        <title>Section-level genome sequencing and comparative genomics of Aspergillus sections Usti and Cavernicolus.</title>
        <authorList>
            <consortium name="Lawrence Berkeley National Laboratory"/>
            <person name="Nybo J.L."/>
            <person name="Vesth T.C."/>
            <person name="Theobald S."/>
            <person name="Frisvad J.C."/>
            <person name="Larsen T.O."/>
            <person name="Kjaerboelling I."/>
            <person name="Rothschild-Mancinelli K."/>
            <person name="Lyhne E.K."/>
            <person name="Kogle M.E."/>
            <person name="Barry K."/>
            <person name="Clum A."/>
            <person name="Na H."/>
            <person name="Ledsgaard L."/>
            <person name="Lin J."/>
            <person name="Lipzen A."/>
            <person name="Kuo A."/>
            <person name="Riley R."/>
            <person name="Mondo S."/>
            <person name="LaButti K."/>
            <person name="Haridas S."/>
            <person name="Pangalinan J."/>
            <person name="Salamov A.A."/>
            <person name="Simmons B.A."/>
            <person name="Magnuson J.K."/>
            <person name="Chen J."/>
            <person name="Drula E."/>
            <person name="Henrissat B."/>
            <person name="Wiebenga A."/>
            <person name="Lubbers R.J."/>
            <person name="Gomes A.C."/>
            <person name="Makela M.R."/>
            <person name="Stajich J."/>
            <person name="Grigoriev I.V."/>
            <person name="Mortensen U.H."/>
            <person name="De vries R.P."/>
            <person name="Baker S.E."/>
            <person name="Andersen M.R."/>
        </authorList>
    </citation>
    <scope>NUCLEOTIDE SEQUENCE [LARGE SCALE GENOMIC DNA]</scope>
    <source>
        <strain evidence="2 3">CBS 600.67</strain>
    </source>
</reference>
<proteinExistence type="predicted"/>
<organism evidence="2 3">
    <name type="scientific">Aspergillus cavernicola</name>
    <dbReference type="NCBI Taxonomy" id="176166"/>
    <lineage>
        <taxon>Eukaryota</taxon>
        <taxon>Fungi</taxon>
        <taxon>Dikarya</taxon>
        <taxon>Ascomycota</taxon>
        <taxon>Pezizomycotina</taxon>
        <taxon>Eurotiomycetes</taxon>
        <taxon>Eurotiomycetidae</taxon>
        <taxon>Eurotiales</taxon>
        <taxon>Aspergillaceae</taxon>
        <taxon>Aspergillus</taxon>
        <taxon>Aspergillus subgen. Nidulantes</taxon>
    </lineage>
</organism>
<dbReference type="EMBL" id="JBFXLS010000005">
    <property type="protein sequence ID" value="KAL2832838.1"/>
    <property type="molecule type" value="Genomic_DNA"/>
</dbReference>
<feature type="chain" id="PRO_5046500111" description="Secreted protein" evidence="1">
    <location>
        <begin position="18"/>
        <end position="151"/>
    </location>
</feature>
<evidence type="ECO:0000256" key="1">
    <source>
        <dbReference type="SAM" id="SignalP"/>
    </source>
</evidence>
<keyword evidence="1" id="KW-0732">Signal</keyword>
<feature type="signal peptide" evidence="1">
    <location>
        <begin position="1"/>
        <end position="17"/>
    </location>
</feature>
<accession>A0ABR4IYI6</accession>
<evidence type="ECO:0008006" key="4">
    <source>
        <dbReference type="Google" id="ProtNLM"/>
    </source>
</evidence>